<reference evidence="1" key="1">
    <citation type="submission" date="2022-11" db="EMBL/GenBank/DDBJ databases">
        <authorList>
            <person name="Hyden B.L."/>
            <person name="Feng K."/>
            <person name="Yates T."/>
            <person name="Jawdy S."/>
            <person name="Smart L.B."/>
            <person name="Muchero W."/>
        </authorList>
    </citation>
    <scope>NUCLEOTIDE SEQUENCE</scope>
    <source>
        <tissue evidence="1">Shoot tip</tissue>
    </source>
</reference>
<evidence type="ECO:0000313" key="2">
    <source>
        <dbReference type="Proteomes" id="UP001151529"/>
    </source>
</evidence>
<dbReference type="Proteomes" id="UP001151529">
    <property type="component" value="Chromosome 7"/>
</dbReference>
<organism evidence="1 2">
    <name type="scientific">Salix viminalis</name>
    <name type="common">Common osier</name>
    <name type="synonym">Basket willow</name>
    <dbReference type="NCBI Taxonomy" id="40686"/>
    <lineage>
        <taxon>Eukaryota</taxon>
        <taxon>Viridiplantae</taxon>
        <taxon>Streptophyta</taxon>
        <taxon>Embryophyta</taxon>
        <taxon>Tracheophyta</taxon>
        <taxon>Spermatophyta</taxon>
        <taxon>Magnoliopsida</taxon>
        <taxon>eudicotyledons</taxon>
        <taxon>Gunneridae</taxon>
        <taxon>Pentapetalae</taxon>
        <taxon>rosids</taxon>
        <taxon>fabids</taxon>
        <taxon>Malpighiales</taxon>
        <taxon>Salicaceae</taxon>
        <taxon>Saliceae</taxon>
        <taxon>Salix</taxon>
    </lineage>
</organism>
<dbReference type="AlphaFoldDB" id="A0A9Q0NZL6"/>
<comment type="caution">
    <text evidence="1">The sequence shown here is derived from an EMBL/GenBank/DDBJ whole genome shotgun (WGS) entry which is preliminary data.</text>
</comment>
<evidence type="ECO:0000313" key="1">
    <source>
        <dbReference type="EMBL" id="KAJ6678868.1"/>
    </source>
</evidence>
<name>A0A9Q0NZL6_SALVM</name>
<gene>
    <name evidence="1" type="ORF">OIU85_009342</name>
</gene>
<proteinExistence type="predicted"/>
<sequence length="121" mass="12803">MSCIQQKGRVKGAKDLSGQGWWPIAETGGADGAGLEEMHGRASPSNCCCCSSITLPLEETAHDVVAVGKEGSCWMRCAPLELVEMKLQRCWDAAGHGAVERKVAGGRRRSINAVAGAKESF</sequence>
<dbReference type="EMBL" id="JAPFFL010000014">
    <property type="protein sequence ID" value="KAJ6678868.1"/>
    <property type="molecule type" value="Genomic_DNA"/>
</dbReference>
<reference evidence="1" key="2">
    <citation type="journal article" date="2023" name="Int. J. Mol. Sci.">
        <title>De Novo Assembly and Annotation of 11 Diverse Shrub Willow (Salix) Genomes Reveals Novel Gene Organization in Sex-Linked Regions.</title>
        <authorList>
            <person name="Hyden B."/>
            <person name="Feng K."/>
            <person name="Yates T.B."/>
            <person name="Jawdy S."/>
            <person name="Cereghino C."/>
            <person name="Smart L.B."/>
            <person name="Muchero W."/>
        </authorList>
    </citation>
    <scope>NUCLEOTIDE SEQUENCE [LARGE SCALE GENOMIC DNA]</scope>
    <source>
        <tissue evidence="1">Shoot tip</tissue>
    </source>
</reference>
<dbReference type="OrthoDB" id="10490957at2759"/>
<keyword evidence="2" id="KW-1185">Reference proteome</keyword>
<protein>
    <submittedName>
        <fullName evidence="1">Uncharacterized protein</fullName>
    </submittedName>
</protein>
<accession>A0A9Q0NZL6</accession>